<name>A0ABS4D6N7_9CHLR</name>
<dbReference type="EMBL" id="SIJK02000006">
    <property type="protein sequence ID" value="MBP1465096.1"/>
    <property type="molecule type" value="Genomic_DNA"/>
</dbReference>
<dbReference type="NCBIfam" id="NF033537">
    <property type="entry name" value="lasso_biosyn_B2"/>
    <property type="match status" value="1"/>
</dbReference>
<protein>
    <submittedName>
        <fullName evidence="2">Lasso peptide biosynthesis B2 protein</fullName>
    </submittedName>
</protein>
<dbReference type="InterPro" id="IPR053521">
    <property type="entry name" value="McjB-like"/>
</dbReference>
<proteinExistence type="predicted"/>
<accession>A0ABS4D6N7</accession>
<evidence type="ECO:0000313" key="3">
    <source>
        <dbReference type="Proteomes" id="UP001193081"/>
    </source>
</evidence>
<dbReference type="Proteomes" id="UP001193081">
    <property type="component" value="Unassembled WGS sequence"/>
</dbReference>
<comment type="caution">
    <text evidence="2">The sequence shown here is derived from an EMBL/GenBank/DDBJ whole genome shotgun (WGS) entry which is preliminary data.</text>
</comment>
<sequence length="159" mass="17575">MAQGFFTRHQAKLRKLAALSWADRWLLVEVFVLLGLARLALRVVPFRRLARALGTLHVETPTEASPEHLAQARRVGLAIARVHRLTPWTSNCFPQALAARSWLARRHIPTTLYLGVALNKTDPTASTTMEAHAWLRCGSLIVTGGHGSERFTVTACFGA</sequence>
<dbReference type="RefSeq" id="WP_167857269.1">
    <property type="nucleotide sequence ID" value="NZ_SIJK02000006.1"/>
</dbReference>
<evidence type="ECO:0000259" key="1">
    <source>
        <dbReference type="Pfam" id="PF13471"/>
    </source>
</evidence>
<keyword evidence="3" id="KW-1185">Reference proteome</keyword>
<evidence type="ECO:0000313" key="2">
    <source>
        <dbReference type="EMBL" id="MBP1465096.1"/>
    </source>
</evidence>
<dbReference type="InterPro" id="IPR032708">
    <property type="entry name" value="McjB_C"/>
</dbReference>
<reference evidence="2 3" key="1">
    <citation type="submission" date="2021-03" db="EMBL/GenBank/DDBJ databases">
        <authorList>
            <person name="Grouzdev D.S."/>
        </authorList>
    </citation>
    <scope>NUCLEOTIDE SEQUENCE [LARGE SCALE GENOMIC DNA]</scope>
    <source>
        <strain evidence="2 3">M50-1</strain>
    </source>
</reference>
<dbReference type="Pfam" id="PF13471">
    <property type="entry name" value="Transglut_core3"/>
    <property type="match status" value="1"/>
</dbReference>
<feature type="domain" description="Microcin J25-processing protein McjB C-terminal" evidence="1">
    <location>
        <begin position="41"/>
        <end position="154"/>
    </location>
</feature>
<gene>
    <name evidence="2" type="ORF">EYB53_005185</name>
</gene>
<organism evidence="2 3">
    <name type="scientific">Candidatus Chloroploca mongolica</name>
    <dbReference type="NCBI Taxonomy" id="2528176"/>
    <lineage>
        <taxon>Bacteria</taxon>
        <taxon>Bacillati</taxon>
        <taxon>Chloroflexota</taxon>
        <taxon>Chloroflexia</taxon>
        <taxon>Chloroflexales</taxon>
        <taxon>Chloroflexineae</taxon>
        <taxon>Oscillochloridaceae</taxon>
        <taxon>Candidatus Chloroploca</taxon>
    </lineage>
</organism>